<evidence type="ECO:0000313" key="1">
    <source>
        <dbReference type="Proteomes" id="UP000887565"/>
    </source>
</evidence>
<proteinExistence type="predicted"/>
<accession>A0A915JTG2</accession>
<dbReference type="AlphaFoldDB" id="A0A915JTG2"/>
<protein>
    <submittedName>
        <fullName evidence="2">Uncharacterized protein</fullName>
    </submittedName>
</protein>
<reference evidence="2" key="1">
    <citation type="submission" date="2022-11" db="UniProtKB">
        <authorList>
            <consortium name="WormBaseParasite"/>
        </authorList>
    </citation>
    <scope>IDENTIFICATION</scope>
</reference>
<evidence type="ECO:0000313" key="2">
    <source>
        <dbReference type="WBParaSite" id="nRc.2.0.1.t29393-RA"/>
    </source>
</evidence>
<dbReference type="Proteomes" id="UP000887565">
    <property type="component" value="Unplaced"/>
</dbReference>
<name>A0A915JTG2_ROMCU</name>
<keyword evidence="1" id="KW-1185">Reference proteome</keyword>
<sequence length="78" mass="8738">MPMHYQACPILIPLPGVSIDDTPLYRPEGEVMMISNGAQCLARSSEMITHDGQRLKMLPNRKVTEISIVVKIAYELLL</sequence>
<organism evidence="1 2">
    <name type="scientific">Romanomermis culicivorax</name>
    <name type="common">Nematode worm</name>
    <dbReference type="NCBI Taxonomy" id="13658"/>
    <lineage>
        <taxon>Eukaryota</taxon>
        <taxon>Metazoa</taxon>
        <taxon>Ecdysozoa</taxon>
        <taxon>Nematoda</taxon>
        <taxon>Enoplea</taxon>
        <taxon>Dorylaimia</taxon>
        <taxon>Mermithida</taxon>
        <taxon>Mermithoidea</taxon>
        <taxon>Mermithidae</taxon>
        <taxon>Romanomermis</taxon>
    </lineage>
</organism>
<dbReference type="WBParaSite" id="nRc.2.0.1.t29393-RA">
    <property type="protein sequence ID" value="nRc.2.0.1.t29393-RA"/>
    <property type="gene ID" value="nRc.2.0.1.g29393"/>
</dbReference>